<name>A0ABV7H596_9BURK</name>
<evidence type="ECO:0000256" key="1">
    <source>
        <dbReference type="ARBA" id="ARBA00004141"/>
    </source>
</evidence>
<comment type="subcellular location">
    <subcellularLocation>
        <location evidence="1">Membrane</location>
        <topology evidence="1">Multi-pass membrane protein</topology>
    </subcellularLocation>
</comment>
<dbReference type="SUPFAM" id="SSF51735">
    <property type="entry name" value="NAD(P)-binding Rossmann-fold domains"/>
    <property type="match status" value="1"/>
</dbReference>
<gene>
    <name evidence="14" type="ORF">ACFOEN_08295</name>
</gene>
<feature type="transmembrane region" description="Helical" evidence="11">
    <location>
        <begin position="248"/>
        <end position="266"/>
    </location>
</feature>
<keyword evidence="5" id="KW-0633">Potassium transport</keyword>
<evidence type="ECO:0000256" key="11">
    <source>
        <dbReference type="SAM" id="Phobius"/>
    </source>
</evidence>
<feature type="transmembrane region" description="Helical" evidence="11">
    <location>
        <begin position="84"/>
        <end position="105"/>
    </location>
</feature>
<evidence type="ECO:0000256" key="3">
    <source>
        <dbReference type="ARBA" id="ARBA00022448"/>
    </source>
</evidence>
<dbReference type="Gene3D" id="1.20.1530.20">
    <property type="match status" value="1"/>
</dbReference>
<feature type="transmembrane region" description="Helical" evidence="11">
    <location>
        <begin position="368"/>
        <end position="386"/>
    </location>
</feature>
<dbReference type="PANTHER" id="PTHR46157">
    <property type="entry name" value="K(+) EFFLUX ANTIPORTER 3, CHLOROPLASTIC"/>
    <property type="match status" value="1"/>
</dbReference>
<dbReference type="NCBIfam" id="TIGR00932">
    <property type="entry name" value="2a37"/>
    <property type="match status" value="1"/>
</dbReference>
<keyword evidence="10 11" id="KW-0472">Membrane</keyword>
<dbReference type="Pfam" id="PF02254">
    <property type="entry name" value="TrkA_N"/>
    <property type="match status" value="1"/>
</dbReference>
<evidence type="ECO:0000256" key="9">
    <source>
        <dbReference type="ARBA" id="ARBA00023065"/>
    </source>
</evidence>
<keyword evidence="6 11" id="KW-0812">Transmembrane</keyword>
<feature type="transmembrane region" description="Helical" evidence="11">
    <location>
        <begin position="278"/>
        <end position="295"/>
    </location>
</feature>
<evidence type="ECO:0000256" key="8">
    <source>
        <dbReference type="ARBA" id="ARBA00022989"/>
    </source>
</evidence>
<feature type="domain" description="RCK N-terminal" evidence="12">
    <location>
        <begin position="417"/>
        <end position="534"/>
    </location>
</feature>
<feature type="domain" description="RCK C-terminal" evidence="13">
    <location>
        <begin position="581"/>
        <end position="666"/>
    </location>
</feature>
<dbReference type="PROSITE" id="PS51201">
    <property type="entry name" value="RCK_N"/>
    <property type="match status" value="1"/>
</dbReference>
<evidence type="ECO:0000256" key="2">
    <source>
        <dbReference type="ARBA" id="ARBA00005551"/>
    </source>
</evidence>
<dbReference type="Gene3D" id="3.40.50.720">
    <property type="entry name" value="NAD(P)-binding Rossmann-like Domain"/>
    <property type="match status" value="1"/>
</dbReference>
<dbReference type="RefSeq" id="WP_377302908.1">
    <property type="nucleotide sequence ID" value="NZ_CP180191.1"/>
</dbReference>
<dbReference type="InterPro" id="IPR004771">
    <property type="entry name" value="K/H_exchanger"/>
</dbReference>
<feature type="transmembrane region" description="Helical" evidence="11">
    <location>
        <begin position="338"/>
        <end position="356"/>
    </location>
</feature>
<feature type="transmembrane region" description="Helical" evidence="11">
    <location>
        <begin position="186"/>
        <end position="207"/>
    </location>
</feature>
<comment type="caution">
    <text evidence="14">The sequence shown here is derived from an EMBL/GenBank/DDBJ whole genome shotgun (WGS) entry which is preliminary data.</text>
</comment>
<dbReference type="InterPro" id="IPR006037">
    <property type="entry name" value="RCK_C"/>
</dbReference>
<keyword evidence="15" id="KW-1185">Reference proteome</keyword>
<reference evidence="15" key="1">
    <citation type="journal article" date="2019" name="Int. J. Syst. Evol. Microbiol.">
        <title>The Global Catalogue of Microorganisms (GCM) 10K type strain sequencing project: providing services to taxonomists for standard genome sequencing and annotation.</title>
        <authorList>
            <consortium name="The Broad Institute Genomics Platform"/>
            <consortium name="The Broad Institute Genome Sequencing Center for Infectious Disease"/>
            <person name="Wu L."/>
            <person name="Ma J."/>
        </authorList>
    </citation>
    <scope>NUCLEOTIDE SEQUENCE [LARGE SCALE GENOMIC DNA]</scope>
    <source>
        <strain evidence="15">KCTC 52168</strain>
    </source>
</reference>
<organism evidence="14 15">
    <name type="scientific">Piscinibacterium candidicorallinum</name>
    <dbReference type="NCBI Taxonomy" id="1793872"/>
    <lineage>
        <taxon>Bacteria</taxon>
        <taxon>Pseudomonadati</taxon>
        <taxon>Pseudomonadota</taxon>
        <taxon>Betaproteobacteria</taxon>
        <taxon>Burkholderiales</taxon>
        <taxon>Piscinibacterium</taxon>
    </lineage>
</organism>
<keyword evidence="3" id="KW-0813">Transport</keyword>
<evidence type="ECO:0000259" key="12">
    <source>
        <dbReference type="PROSITE" id="PS51201"/>
    </source>
</evidence>
<feature type="transmembrane region" description="Helical" evidence="11">
    <location>
        <begin position="301"/>
        <end position="326"/>
    </location>
</feature>
<dbReference type="PANTHER" id="PTHR46157:SF4">
    <property type="entry name" value="K(+) EFFLUX ANTIPORTER 3, CHLOROPLASTIC"/>
    <property type="match status" value="1"/>
</dbReference>
<evidence type="ECO:0000313" key="15">
    <source>
        <dbReference type="Proteomes" id="UP001595556"/>
    </source>
</evidence>
<keyword evidence="4" id="KW-0050">Antiport</keyword>
<feature type="transmembrane region" description="Helical" evidence="11">
    <location>
        <begin position="125"/>
        <end position="145"/>
    </location>
</feature>
<dbReference type="EMBL" id="JBHRTI010000004">
    <property type="protein sequence ID" value="MFC3147640.1"/>
    <property type="molecule type" value="Genomic_DNA"/>
</dbReference>
<evidence type="ECO:0000256" key="10">
    <source>
        <dbReference type="ARBA" id="ARBA00023136"/>
    </source>
</evidence>
<evidence type="ECO:0000259" key="13">
    <source>
        <dbReference type="PROSITE" id="PS51202"/>
    </source>
</evidence>
<evidence type="ECO:0000256" key="6">
    <source>
        <dbReference type="ARBA" id="ARBA00022692"/>
    </source>
</evidence>
<proteinExistence type="inferred from homology"/>
<dbReference type="PROSITE" id="PS51202">
    <property type="entry name" value="RCK_C"/>
    <property type="match status" value="1"/>
</dbReference>
<evidence type="ECO:0000256" key="7">
    <source>
        <dbReference type="ARBA" id="ARBA00022958"/>
    </source>
</evidence>
<dbReference type="InterPro" id="IPR036291">
    <property type="entry name" value="NAD(P)-bd_dom_sf"/>
</dbReference>
<keyword evidence="7" id="KW-0630">Potassium</keyword>
<evidence type="ECO:0000313" key="14">
    <source>
        <dbReference type="EMBL" id="MFC3147640.1"/>
    </source>
</evidence>
<protein>
    <submittedName>
        <fullName evidence="14">Monovalent cation:proton antiporter-2 (CPA2) family protein</fullName>
    </submittedName>
</protein>
<feature type="transmembrane region" description="Helical" evidence="11">
    <location>
        <begin position="55"/>
        <end position="72"/>
    </location>
</feature>
<keyword evidence="9" id="KW-0406">Ion transport</keyword>
<dbReference type="InterPro" id="IPR003148">
    <property type="entry name" value="RCK_N"/>
</dbReference>
<dbReference type="InterPro" id="IPR006153">
    <property type="entry name" value="Cation/H_exchanger_TM"/>
</dbReference>
<dbReference type="Proteomes" id="UP001595556">
    <property type="component" value="Unassembled WGS sequence"/>
</dbReference>
<dbReference type="InterPro" id="IPR038770">
    <property type="entry name" value="Na+/solute_symporter_sf"/>
</dbReference>
<keyword evidence="8 11" id="KW-1133">Transmembrane helix</keyword>
<dbReference type="Pfam" id="PF00999">
    <property type="entry name" value="Na_H_Exchanger"/>
    <property type="match status" value="1"/>
</dbReference>
<feature type="transmembrane region" description="Helical" evidence="11">
    <location>
        <begin position="157"/>
        <end position="180"/>
    </location>
</feature>
<accession>A0ABV7H596</accession>
<evidence type="ECO:0000256" key="4">
    <source>
        <dbReference type="ARBA" id="ARBA00022449"/>
    </source>
</evidence>
<evidence type="ECO:0000256" key="5">
    <source>
        <dbReference type="ARBA" id="ARBA00022538"/>
    </source>
</evidence>
<comment type="similarity">
    <text evidence="2">Belongs to the monovalent cation:proton antiporter 2 (CPA2) transporter (TC 2.A.37) family.</text>
</comment>
<sequence length="666" mass="70953">MNGLQLTLLLLVAAVLAVVAFRRANLPPILGYLVVGMVVGPHAMGLAPDTPATRYLAEFGVVFLMFSIGLEFSLPTLRAMRVQVFGIGTAQVVLTVLIGFVGMLAVKGLLVWAGLNTMGLNWQGALALAGALSMSSTAIISKLLAERLELDRPHGRTIMGVLLFQDLAVVPLLVLVPALSGDPAQLPLALSLALLKAAVLLALLLVVGQRLMRWWFTLIARARSQELFVLNVLLVTLGLAYLTEIAGLSLALGAFVAGMLIAETQYRHQVEEDIKPFRDVLLGLFFVTIGMQLNFEVVLRSWWLVLLLTLLPVLLKFGIVLGVAKLFGQSTGTALRSALALATAGEFGLVLVSLMGRNNLVSDALLQPVLAAMLLSMIATPFIIAASDRIVNRLSSSEWMLASLNLTQIAARSMAAQHPVLIIGFGRCGQNLARLLKLQGMDTMALDLDPDRVREAAAAGESVVFGDGARKEALVAAGIMRASALVITHAETRGALKVLHHVRELRPELPVIVRTHDDSDLEKLRAAGATEVVPEIIEGSLMLASHALVLLGVPLRKVVHQVQAMRDDRYTLLRGYFRGADDADTDEHTATRLHSVPLAEGAASIGRQLGDVGVELVGAEVAAVRRASGLSVSGAGLHEHLLAAGDVVVLSGAPEALALAEERLLR</sequence>